<gene>
    <name evidence="2" type="ORF">HYPSUDRAFT_303179</name>
</gene>
<dbReference type="Proteomes" id="UP000054270">
    <property type="component" value="Unassembled WGS sequence"/>
</dbReference>
<organism evidence="2 3">
    <name type="scientific">Hypholoma sublateritium (strain FD-334 SS-4)</name>
    <dbReference type="NCBI Taxonomy" id="945553"/>
    <lineage>
        <taxon>Eukaryota</taxon>
        <taxon>Fungi</taxon>
        <taxon>Dikarya</taxon>
        <taxon>Basidiomycota</taxon>
        <taxon>Agaricomycotina</taxon>
        <taxon>Agaricomycetes</taxon>
        <taxon>Agaricomycetidae</taxon>
        <taxon>Agaricales</taxon>
        <taxon>Agaricineae</taxon>
        <taxon>Strophariaceae</taxon>
        <taxon>Hypholoma</taxon>
    </lineage>
</organism>
<proteinExistence type="predicted"/>
<reference evidence="3" key="1">
    <citation type="submission" date="2014-04" db="EMBL/GenBank/DDBJ databases">
        <title>Evolutionary Origins and Diversification of the Mycorrhizal Mutualists.</title>
        <authorList>
            <consortium name="DOE Joint Genome Institute"/>
            <consortium name="Mycorrhizal Genomics Consortium"/>
            <person name="Kohler A."/>
            <person name="Kuo A."/>
            <person name="Nagy L.G."/>
            <person name="Floudas D."/>
            <person name="Copeland A."/>
            <person name="Barry K.W."/>
            <person name="Cichocki N."/>
            <person name="Veneault-Fourrey C."/>
            <person name="LaButti K."/>
            <person name="Lindquist E.A."/>
            <person name="Lipzen A."/>
            <person name="Lundell T."/>
            <person name="Morin E."/>
            <person name="Murat C."/>
            <person name="Riley R."/>
            <person name="Ohm R."/>
            <person name="Sun H."/>
            <person name="Tunlid A."/>
            <person name="Henrissat B."/>
            <person name="Grigoriev I.V."/>
            <person name="Hibbett D.S."/>
            <person name="Martin F."/>
        </authorList>
    </citation>
    <scope>NUCLEOTIDE SEQUENCE [LARGE SCALE GENOMIC DNA]</scope>
    <source>
        <strain evidence="3">FD-334 SS-4</strain>
    </source>
</reference>
<name>A0A0D2KNN8_HYPSF</name>
<evidence type="ECO:0000256" key="1">
    <source>
        <dbReference type="SAM" id="MobiDB-lite"/>
    </source>
</evidence>
<sequence>MDGYGLTSGHPARHEACRQEGQHVETRRSNGSFLGPLSRWRIWRACPTCSAAHMAPCMLHTIHGGSVHALPTGIGSSPKPLVDAAGSTHISSGRGCRGNRCGFCRHGTSTFHEIRRIGGFFFCTTRGTPTCSVAPLEAAGLALAVLFHTLSIGVASGRSSVLYHCGARRIGTEIKHYLHMMLGPRYPFSTLS</sequence>
<protein>
    <submittedName>
        <fullName evidence="2">Uncharacterized protein</fullName>
    </submittedName>
</protein>
<feature type="region of interest" description="Disordered" evidence="1">
    <location>
        <begin position="1"/>
        <end position="30"/>
    </location>
</feature>
<keyword evidence="3" id="KW-1185">Reference proteome</keyword>
<dbReference type="EMBL" id="KN817626">
    <property type="protein sequence ID" value="KJA16197.1"/>
    <property type="molecule type" value="Genomic_DNA"/>
</dbReference>
<evidence type="ECO:0000313" key="3">
    <source>
        <dbReference type="Proteomes" id="UP000054270"/>
    </source>
</evidence>
<evidence type="ECO:0000313" key="2">
    <source>
        <dbReference type="EMBL" id="KJA16197.1"/>
    </source>
</evidence>
<feature type="compositionally biased region" description="Basic and acidic residues" evidence="1">
    <location>
        <begin position="12"/>
        <end position="28"/>
    </location>
</feature>
<dbReference type="AlphaFoldDB" id="A0A0D2KNN8"/>
<accession>A0A0D2KNN8</accession>